<reference evidence="10" key="1">
    <citation type="submission" date="2016-10" db="EMBL/GenBank/DDBJ databases">
        <authorList>
            <person name="Benchimol M."/>
            <person name="Almeida L.G."/>
            <person name="Vasconcelos A.T."/>
            <person name="Perreira-Neves A."/>
            <person name="Rosa I.A."/>
            <person name="Tasca T."/>
            <person name="Bogo M.R."/>
            <person name="de Souza W."/>
        </authorList>
    </citation>
    <scope>NUCLEOTIDE SEQUENCE [LARGE SCALE GENOMIC DNA]</scope>
    <source>
        <strain evidence="10">K</strain>
    </source>
</reference>
<feature type="transmembrane region" description="Helical" evidence="7">
    <location>
        <begin position="270"/>
        <end position="293"/>
    </location>
</feature>
<dbReference type="GeneID" id="94846698"/>
<dbReference type="EMBL" id="MLAK01001239">
    <property type="protein sequence ID" value="OHS95519.1"/>
    <property type="molecule type" value="Genomic_DNA"/>
</dbReference>
<dbReference type="Gene3D" id="3.30.450.20">
    <property type="entry name" value="PAS domain"/>
    <property type="match status" value="1"/>
</dbReference>
<evidence type="ECO:0000259" key="8">
    <source>
        <dbReference type="PROSITE" id="PS50113"/>
    </source>
</evidence>
<proteinExistence type="predicted"/>
<sequence>MAIANLLDSSVTSSHSRSIVFEPADLADDGIYASIRSAITSIKFPVIRMTNIMILFYFLLAIVIAAPVTLLVVAIQLFTTTELVMISAYTSTVSVNSAHMAIVATRDFFRRVNGFENSSEYVHENGYPDSLGNSSDPSIQMSFMINKVDDLLIKMKKVYDYSADDIPSLYTFTQIIFEPTNTFYSYQVIDYPDNVTKTVTMKSIDAAMTYMGILGNQIISTKKEEHDNLIKSYEFPTLFNHAERTYTGLISACDAMSTYYNDSISQILDALMFLVPLYICILLVLCIVFIVIINKKIQETKWSVMHSFLTVPKQAISQIVQSMKIHGQDEDSEEDEDEDVEVIRNKHEDNMLAILSSFVDKPEGNAMFMISSGIVILFLFGLASLLFIYLYIKEPGNSLIITAAQTRNIGFSYTSSILTYLELLRIASAQYGHKFPGDNMATSLNMTNELISSSRKFLRNAKIGQKDPFYVSPISQIDSHAYNILFDNQNTNCTPHSMNQFDNLIKCRATDTDYMILDYYIEQVVSELTNVDRESGDISKSRAYDLLEKIWYVGSNYIYDQAIAPELDNLPIVAFDNFNGKIQIMILCIALVIIATLFLALFLLVEVQKINKHLKWMVEMMMHLPPDTLLSSKAIVSVLSGHFSEKERKSANLSDAFYNSVIEKFLDAVFFTDLNLCITKVNPAAERIFSTNPIGKDFLSLNFMHNKNYDSLKNMINGIINKTGKVQSSQNVKMISADGAKLYLNVSITPINGNGVIKTINADTQIENLIFVIRDITQNRRSDKLLKEEKMRSDSLLRHILPPVIVDGLQQGEKDISFSVPSASVLFMDIVEFTPWCASLQAAQVMSTLNMLFKEFDIALAQYSTLTKIKCIGDCYMCAGGIFETNNQPKIHAHETVSFGIDSIKAVLKVNSEINQNLRIRVGVNTGGPLVAGVLGIDRPTFEILGPAINMAQQMEHHGIPMMVHISPTVYELIFGGNLNIKERGEVEVKSGVMTTYLVTPE</sequence>
<evidence type="ECO:0000256" key="1">
    <source>
        <dbReference type="ARBA" id="ARBA00004370"/>
    </source>
</evidence>
<dbReference type="InterPro" id="IPR000700">
    <property type="entry name" value="PAS-assoc_C"/>
</dbReference>
<evidence type="ECO:0000259" key="9">
    <source>
        <dbReference type="PROSITE" id="PS50125"/>
    </source>
</evidence>
<feature type="domain" description="Guanylate cyclase" evidence="9">
    <location>
        <begin position="824"/>
        <end position="956"/>
    </location>
</feature>
<keyword evidence="4 7" id="KW-1133">Transmembrane helix</keyword>
<dbReference type="SUPFAM" id="SSF55785">
    <property type="entry name" value="PYP-like sensor domain (PAS domain)"/>
    <property type="match status" value="1"/>
</dbReference>
<feature type="transmembrane region" description="Helical" evidence="7">
    <location>
        <begin position="366"/>
        <end position="392"/>
    </location>
</feature>
<evidence type="ECO:0000256" key="3">
    <source>
        <dbReference type="ARBA" id="ARBA00022741"/>
    </source>
</evidence>
<dbReference type="PANTHER" id="PTHR11920">
    <property type="entry name" value="GUANYLYL CYCLASE"/>
    <property type="match status" value="1"/>
</dbReference>
<dbReference type="GO" id="GO:0005886">
    <property type="term" value="C:plasma membrane"/>
    <property type="evidence" value="ECO:0007669"/>
    <property type="project" value="TreeGrafter"/>
</dbReference>
<evidence type="ECO:0000256" key="5">
    <source>
        <dbReference type="ARBA" id="ARBA00023136"/>
    </source>
</evidence>
<dbReference type="Gene3D" id="3.30.70.1230">
    <property type="entry name" value="Nucleotide cyclase"/>
    <property type="match status" value="1"/>
</dbReference>
<evidence type="ECO:0000256" key="2">
    <source>
        <dbReference type="ARBA" id="ARBA00022692"/>
    </source>
</evidence>
<dbReference type="GO" id="GO:0001653">
    <property type="term" value="F:peptide receptor activity"/>
    <property type="evidence" value="ECO:0007669"/>
    <property type="project" value="TreeGrafter"/>
</dbReference>
<feature type="domain" description="PAC" evidence="8">
    <location>
        <begin position="728"/>
        <end position="788"/>
    </location>
</feature>
<dbReference type="CDD" id="cd07302">
    <property type="entry name" value="CHD"/>
    <property type="match status" value="1"/>
</dbReference>
<dbReference type="SMART" id="SM00044">
    <property type="entry name" value="CYCc"/>
    <property type="match status" value="1"/>
</dbReference>
<dbReference type="SUPFAM" id="SSF55073">
    <property type="entry name" value="Nucleotide cyclase"/>
    <property type="match status" value="1"/>
</dbReference>
<dbReference type="InterPro" id="IPR029787">
    <property type="entry name" value="Nucleotide_cyclase"/>
</dbReference>
<evidence type="ECO:0000256" key="7">
    <source>
        <dbReference type="SAM" id="Phobius"/>
    </source>
</evidence>
<comment type="subcellular location">
    <subcellularLocation>
        <location evidence="1">Membrane</location>
    </subcellularLocation>
</comment>
<dbReference type="GO" id="GO:0000166">
    <property type="term" value="F:nucleotide binding"/>
    <property type="evidence" value="ECO:0007669"/>
    <property type="project" value="UniProtKB-KW"/>
</dbReference>
<evidence type="ECO:0000256" key="4">
    <source>
        <dbReference type="ARBA" id="ARBA00022989"/>
    </source>
</evidence>
<dbReference type="VEuPathDB" id="TrichDB:TRFO_38365"/>
<gene>
    <name evidence="10" type="ORF">TRFO_38365</name>
</gene>
<feature type="transmembrane region" description="Helical" evidence="7">
    <location>
        <begin position="84"/>
        <end position="104"/>
    </location>
</feature>
<name>A0A1J4JBA0_9EUKA</name>
<keyword evidence="2 7" id="KW-0812">Transmembrane</keyword>
<evidence type="ECO:0000313" key="11">
    <source>
        <dbReference type="Proteomes" id="UP000179807"/>
    </source>
</evidence>
<dbReference type="Proteomes" id="UP000179807">
    <property type="component" value="Unassembled WGS sequence"/>
</dbReference>
<dbReference type="PANTHER" id="PTHR11920:SF335">
    <property type="entry name" value="GUANYLATE CYCLASE"/>
    <property type="match status" value="1"/>
</dbReference>
<dbReference type="AlphaFoldDB" id="A0A1J4JBA0"/>
<dbReference type="GO" id="GO:0035556">
    <property type="term" value="P:intracellular signal transduction"/>
    <property type="evidence" value="ECO:0007669"/>
    <property type="project" value="InterPro"/>
</dbReference>
<dbReference type="InterPro" id="IPR035965">
    <property type="entry name" value="PAS-like_dom_sf"/>
</dbReference>
<dbReference type="GO" id="GO:0004016">
    <property type="term" value="F:adenylate cyclase activity"/>
    <property type="evidence" value="ECO:0007669"/>
    <property type="project" value="TreeGrafter"/>
</dbReference>
<organism evidence="10 11">
    <name type="scientific">Tritrichomonas foetus</name>
    <dbReference type="NCBI Taxonomy" id="1144522"/>
    <lineage>
        <taxon>Eukaryota</taxon>
        <taxon>Metamonada</taxon>
        <taxon>Parabasalia</taxon>
        <taxon>Tritrichomonadida</taxon>
        <taxon>Tritrichomonadidae</taxon>
        <taxon>Tritrichomonas</taxon>
    </lineage>
</organism>
<dbReference type="PROSITE" id="PS50113">
    <property type="entry name" value="PAC"/>
    <property type="match status" value="1"/>
</dbReference>
<dbReference type="InterPro" id="IPR050401">
    <property type="entry name" value="Cyclic_nucleotide_synthase"/>
</dbReference>
<dbReference type="GO" id="GO:0007168">
    <property type="term" value="P:receptor guanylyl cyclase signaling pathway"/>
    <property type="evidence" value="ECO:0007669"/>
    <property type="project" value="TreeGrafter"/>
</dbReference>
<dbReference type="CDD" id="cd00130">
    <property type="entry name" value="PAS"/>
    <property type="match status" value="1"/>
</dbReference>
<dbReference type="Pfam" id="PF00211">
    <property type="entry name" value="Guanylate_cyc"/>
    <property type="match status" value="1"/>
</dbReference>
<feature type="transmembrane region" description="Helical" evidence="7">
    <location>
        <begin position="54"/>
        <end position="78"/>
    </location>
</feature>
<keyword evidence="11" id="KW-1185">Reference proteome</keyword>
<dbReference type="PROSITE" id="PS50125">
    <property type="entry name" value="GUANYLATE_CYCLASE_2"/>
    <property type="match status" value="1"/>
</dbReference>
<keyword evidence="3" id="KW-0547">Nucleotide-binding</keyword>
<dbReference type="GO" id="GO:0004383">
    <property type="term" value="F:guanylate cyclase activity"/>
    <property type="evidence" value="ECO:0007669"/>
    <property type="project" value="TreeGrafter"/>
</dbReference>
<dbReference type="OrthoDB" id="60033at2759"/>
<feature type="transmembrane region" description="Helical" evidence="7">
    <location>
        <begin position="584"/>
        <end position="605"/>
    </location>
</feature>
<keyword evidence="5 7" id="KW-0472">Membrane</keyword>
<evidence type="ECO:0000313" key="10">
    <source>
        <dbReference type="EMBL" id="OHS95519.1"/>
    </source>
</evidence>
<comment type="caution">
    <text evidence="10">The sequence shown here is derived from an EMBL/GenBank/DDBJ whole genome shotgun (WGS) entry which is preliminary data.</text>
</comment>
<evidence type="ECO:0000256" key="6">
    <source>
        <dbReference type="ARBA" id="ARBA00023239"/>
    </source>
</evidence>
<keyword evidence="6" id="KW-0456">Lyase</keyword>
<dbReference type="NCBIfam" id="TIGR00229">
    <property type="entry name" value="sensory_box"/>
    <property type="match status" value="1"/>
</dbReference>
<dbReference type="InterPro" id="IPR001054">
    <property type="entry name" value="A/G_cyclase"/>
</dbReference>
<protein>
    <submittedName>
        <fullName evidence="10">Adenylate and Guanylate cyclase catalytic domain containing protein</fullName>
    </submittedName>
</protein>
<accession>A0A1J4JBA0</accession>
<dbReference type="RefSeq" id="XP_068348656.1">
    <property type="nucleotide sequence ID" value="XM_068511994.1"/>
</dbReference>
<dbReference type="InterPro" id="IPR000014">
    <property type="entry name" value="PAS"/>
</dbReference>